<proteinExistence type="inferred from homology"/>
<evidence type="ECO:0000313" key="6">
    <source>
        <dbReference type="Proteomes" id="UP001465976"/>
    </source>
</evidence>
<dbReference type="Pfam" id="PF07714">
    <property type="entry name" value="PK_Tyr_Ser-Thr"/>
    <property type="match status" value="1"/>
</dbReference>
<reference evidence="5 6" key="1">
    <citation type="submission" date="2024-02" db="EMBL/GenBank/DDBJ databases">
        <title>A draft genome for the cacao thread blight pathogen Marasmius crinis-equi.</title>
        <authorList>
            <person name="Cohen S.P."/>
            <person name="Baruah I.K."/>
            <person name="Amoako-Attah I."/>
            <person name="Bukari Y."/>
            <person name="Meinhardt L.W."/>
            <person name="Bailey B.A."/>
        </authorList>
    </citation>
    <scope>NUCLEOTIDE SEQUENCE [LARGE SCALE GENOMIC DNA]</scope>
    <source>
        <strain evidence="5 6">GH-76</strain>
    </source>
</reference>
<evidence type="ECO:0000256" key="3">
    <source>
        <dbReference type="SAM" id="MobiDB-lite"/>
    </source>
</evidence>
<dbReference type="InterPro" id="IPR056884">
    <property type="entry name" value="NPHP3-like_N"/>
</dbReference>
<accession>A0ABR3FDC6</accession>
<name>A0ABR3FDC6_9AGAR</name>
<dbReference type="Pfam" id="PF24883">
    <property type="entry name" value="NPHP3_N"/>
    <property type="match status" value="1"/>
</dbReference>
<dbReference type="InterPro" id="IPR001245">
    <property type="entry name" value="Ser-Thr/Tyr_kinase_cat_dom"/>
</dbReference>
<feature type="compositionally biased region" description="Polar residues" evidence="3">
    <location>
        <begin position="1"/>
        <end position="11"/>
    </location>
</feature>
<keyword evidence="2" id="KW-0677">Repeat</keyword>
<dbReference type="PANTHER" id="PTHR10039">
    <property type="entry name" value="AMELOGENIN"/>
    <property type="match status" value="1"/>
</dbReference>
<dbReference type="SUPFAM" id="SSF56112">
    <property type="entry name" value="Protein kinase-like (PK-like)"/>
    <property type="match status" value="1"/>
</dbReference>
<dbReference type="Gene3D" id="3.40.50.300">
    <property type="entry name" value="P-loop containing nucleotide triphosphate hydrolases"/>
    <property type="match status" value="1"/>
</dbReference>
<dbReference type="EMBL" id="JBAHYK010000538">
    <property type="protein sequence ID" value="KAL0573142.1"/>
    <property type="molecule type" value="Genomic_DNA"/>
</dbReference>
<dbReference type="PANTHER" id="PTHR10039:SF14">
    <property type="entry name" value="NACHT DOMAIN-CONTAINING PROTEIN"/>
    <property type="match status" value="1"/>
</dbReference>
<evidence type="ECO:0000256" key="2">
    <source>
        <dbReference type="ARBA" id="ARBA00022737"/>
    </source>
</evidence>
<dbReference type="Proteomes" id="UP001465976">
    <property type="component" value="Unassembled WGS sequence"/>
</dbReference>
<feature type="region of interest" description="Disordered" evidence="3">
    <location>
        <begin position="1"/>
        <end position="31"/>
    </location>
</feature>
<dbReference type="Pfam" id="PF00069">
    <property type="entry name" value="Pkinase"/>
    <property type="match status" value="1"/>
</dbReference>
<dbReference type="InterPro" id="IPR027417">
    <property type="entry name" value="P-loop_NTPase"/>
</dbReference>
<dbReference type="PROSITE" id="PS50011">
    <property type="entry name" value="PROTEIN_KINASE_DOM"/>
    <property type="match status" value="1"/>
</dbReference>
<comment type="similarity">
    <text evidence="1">Belongs to the protein kinase superfamily. TKL Ser/Thr protein kinase family. ROCO subfamily.</text>
</comment>
<dbReference type="InterPro" id="IPR011009">
    <property type="entry name" value="Kinase-like_dom_sf"/>
</dbReference>
<gene>
    <name evidence="5" type="ORF">V5O48_008818</name>
</gene>
<sequence length="1565" mass="174721">MSSDASGTSAPQGGGRSALPATEEAKQKAVSPTLITLIKPQATDGLLDNTPEKFKLVVKSRRGETIKEQKWDSERGGWPVDIVQIRGQDTENLSIELQKPWLIGHDPRKIGGGLLTLKEVELALHASQDRLGMTVSQSSSSINENKLVLIVGISTPLLVPLCITSISLAESSGNLTDEALENLELVFTSRQEERLKKSMWNSSHRCWDVDLPQLQGEATEELSIELRRKRRVRPFHKMLTTVTLNIKEGEQALRNELKKGKQHSAVRKTFVIPPNNGLDVEEMVLDIHFSPPAMLPSITEPYHLSLSHNPPPSNLTSSHLLSDNTPSIPPPSYPPLPALDIKDVVLPRSAAQIVKKTLVISEVLEKLSGMLQKKHELDEQLLDLIDSMNQLYGCATVQDGLKNYATFHVLFDAMIQQTVECFLFISNYISDGYFRETCSTFVPAANILVLMRSLAGHMTTVSDKIDRFKSSFENLKNHFNNDLLRTSAVMAITTKDLVVGLHESMDHLDQKLDLQDMKRVLEQKLGTTEYELPSDLPRCLLGTRQHTLSKILDWIICGKESLLWLSGVAGSGKSSVMATLHDYLKTMGCSSHLAAYIRFRRSHFETPSKFVQALIYQLAQFDSSLGALIAQAMKDDSILSLPLSHQLQSLFIQPLKMHKPDIKEQTQIVVLIDGLDECMQEAGGSDAFHNLLALLAHLGSPETFHSFPFLRIIVASRPEEPIYTAFTKMLISDSNLDDLPNILHFRLDTSSSETTADILKYLTVSFEEIFRKNHRFRELCQQKDAVSHLAKSSHGLFIWAYAISRFLGDFPSEERLQSALDMIVSKDSPGGAVLSNLYPMVLNGVAAGNGDEDVKSDIRSLIGLVIAVGRVKADDDDGDMPMLTTVTLHGLLQHLTGSKADDILSLLPRLGAVIEGVHSPNAELFLLHKSLEDYLTDANRAGDAWYIDVKGHWIPKVAECFIQMVHSNVFSDADKTSDTLSVAYSYWTWAFTAQLDQNHPFSSECVLSRMFLDILQQGFLRWVQHNSKRADDGDTTVFHLTYSGLNHMRKTIIQTPKIVGEVAETLRWLKFGAGRSSPSNNLEIIFLSFCLHPGVTPTLCKWYLPRFSNMASGSRDFRTILSAIENNTNASTVLYDRLRLTDEFTHDSGDDFMVLQINGIPPIDVLEEMIKMRHEGRGLRDIDINRQDQAESDLQQGLPSDSVSAGNGDLAVLASPTLDIQNLRLYLQSKERFEVIEGFDLPEAAAKKIANILQTASLVSQELHAIGKSWSRNQPEADYAYRKRCIRYLQQIYEKNRVLPDSLFANGIRRFGERFDGGGYSVSLYTRAKPQGVLILMPAALSRIFIEANLTGNKLHERDEPGLKLKKQGALYKEALVWAQLIHSNVLPFYGVNKDLFPRHDLCLVSPWMVNGEIMPFLIKNPDHDRLRVVQEIAAGIEYLHSLQIVHGDIKPVRDIELRLDSTLTVLCGRKKNILVDEQGRCYLADFGLAAAVVKAAPELNTVITGTHKGTTPYMAPELFTNFGPRMPDNFPADIYAYGCTVYEVQNVLCGLLFSHELTGGFSCR</sequence>
<keyword evidence="6" id="KW-1185">Reference proteome</keyword>
<evidence type="ECO:0000313" key="5">
    <source>
        <dbReference type="EMBL" id="KAL0573142.1"/>
    </source>
</evidence>
<comment type="caution">
    <text evidence="5">The sequence shown here is derived from an EMBL/GenBank/DDBJ whole genome shotgun (WGS) entry which is preliminary data.</text>
</comment>
<dbReference type="InterPro" id="IPR000719">
    <property type="entry name" value="Prot_kinase_dom"/>
</dbReference>
<organism evidence="5 6">
    <name type="scientific">Marasmius crinis-equi</name>
    <dbReference type="NCBI Taxonomy" id="585013"/>
    <lineage>
        <taxon>Eukaryota</taxon>
        <taxon>Fungi</taxon>
        <taxon>Dikarya</taxon>
        <taxon>Basidiomycota</taxon>
        <taxon>Agaricomycotina</taxon>
        <taxon>Agaricomycetes</taxon>
        <taxon>Agaricomycetidae</taxon>
        <taxon>Agaricales</taxon>
        <taxon>Marasmiineae</taxon>
        <taxon>Marasmiaceae</taxon>
        <taxon>Marasmius</taxon>
    </lineage>
</organism>
<dbReference type="Gene3D" id="1.10.510.10">
    <property type="entry name" value="Transferase(Phosphotransferase) domain 1"/>
    <property type="match status" value="1"/>
</dbReference>
<protein>
    <recommendedName>
        <fullName evidence="4">Protein kinase domain-containing protein</fullName>
    </recommendedName>
</protein>
<dbReference type="SUPFAM" id="SSF52540">
    <property type="entry name" value="P-loop containing nucleoside triphosphate hydrolases"/>
    <property type="match status" value="1"/>
</dbReference>
<dbReference type="CDD" id="cd00180">
    <property type="entry name" value="PKc"/>
    <property type="match status" value="1"/>
</dbReference>
<feature type="domain" description="Protein kinase" evidence="4">
    <location>
        <begin position="1309"/>
        <end position="1565"/>
    </location>
</feature>
<evidence type="ECO:0000259" key="4">
    <source>
        <dbReference type="PROSITE" id="PS50011"/>
    </source>
</evidence>
<evidence type="ECO:0000256" key="1">
    <source>
        <dbReference type="ARBA" id="ARBA00008171"/>
    </source>
</evidence>